<proteinExistence type="predicted"/>
<dbReference type="PANTHER" id="PTHR40688">
    <property type="match status" value="1"/>
</dbReference>
<dbReference type="EMBL" id="FBWK01000011">
    <property type="protein sequence ID" value="CUX14324.1"/>
    <property type="molecule type" value="Genomic_DNA"/>
</dbReference>
<dbReference type="STRING" id="1183432.AGR3A_Cc190063"/>
<dbReference type="RefSeq" id="WP_046798273.1">
    <property type="nucleotide sequence ID" value="NZ_LT009723.1"/>
</dbReference>
<reference evidence="3" key="1">
    <citation type="submission" date="2016-01" db="EMBL/GenBank/DDBJ databases">
        <authorList>
            <person name="Regsiter A."/>
            <person name="william w."/>
        </authorList>
    </citation>
    <scope>NUCLEOTIDE SEQUENCE [LARGE SCALE GENOMIC DNA]</scope>
    <source>
        <strain evidence="3">CFBP 6623</strain>
    </source>
</reference>
<evidence type="ECO:0000259" key="1">
    <source>
        <dbReference type="Pfam" id="PF01402"/>
    </source>
</evidence>
<evidence type="ECO:0000313" key="3">
    <source>
        <dbReference type="Proteomes" id="UP000191988"/>
    </source>
</evidence>
<name>A0A1S7P0U1_9HYPH</name>
<feature type="domain" description="Ribbon-helix-helix protein CopG" evidence="1">
    <location>
        <begin position="4"/>
        <end position="42"/>
    </location>
</feature>
<gene>
    <name evidence="2" type="ORF">AGR3A_Cc190063</name>
</gene>
<dbReference type="InterPro" id="IPR002145">
    <property type="entry name" value="CopG"/>
</dbReference>
<sequence length="81" mass="9076">MTAFTVRLPDEVAVKLDQLAEKLDRSRSYMAARAIEDFVAREEWQLAEIEAGLAEADRGEFGTPEELANIVGKYVRSTRSS</sequence>
<dbReference type="SUPFAM" id="SSF47598">
    <property type="entry name" value="Ribbon-helix-helix"/>
    <property type="match status" value="1"/>
</dbReference>
<evidence type="ECO:0000313" key="2">
    <source>
        <dbReference type="EMBL" id="CUX14324.1"/>
    </source>
</evidence>
<dbReference type="AlphaFoldDB" id="A0A1S7P0U1"/>
<dbReference type="Pfam" id="PF01402">
    <property type="entry name" value="RHH_1"/>
    <property type="match status" value="1"/>
</dbReference>
<protein>
    <recommendedName>
        <fullName evidence="1">Ribbon-helix-helix protein CopG domain-containing protein</fullName>
    </recommendedName>
</protein>
<keyword evidence="3" id="KW-1185">Reference proteome</keyword>
<dbReference type="InterPro" id="IPR052991">
    <property type="entry name" value="Non-func_TypeII_TA_Antitoxin"/>
</dbReference>
<dbReference type="PANTHER" id="PTHR40688:SF2">
    <property type="entry name" value="RIBBON-HELIX-HELIX PROTEIN COPG DOMAIN-CONTAINING PROTEIN"/>
    <property type="match status" value="1"/>
</dbReference>
<accession>A0A1S7P0U1</accession>
<dbReference type="CDD" id="cd22233">
    <property type="entry name" value="RHH_CopAso-like"/>
    <property type="match status" value="1"/>
</dbReference>
<dbReference type="InterPro" id="IPR010985">
    <property type="entry name" value="Ribbon_hlx_hlx"/>
</dbReference>
<dbReference type="Proteomes" id="UP000191988">
    <property type="component" value="Unassembled WGS sequence"/>
</dbReference>
<dbReference type="GO" id="GO:0006355">
    <property type="term" value="P:regulation of DNA-templated transcription"/>
    <property type="evidence" value="ECO:0007669"/>
    <property type="project" value="InterPro"/>
</dbReference>
<organism evidence="2 3">
    <name type="scientific">Agrobacterium tomkonis CFBP 6623</name>
    <dbReference type="NCBI Taxonomy" id="1183432"/>
    <lineage>
        <taxon>Bacteria</taxon>
        <taxon>Pseudomonadati</taxon>
        <taxon>Pseudomonadota</taxon>
        <taxon>Alphaproteobacteria</taxon>
        <taxon>Hyphomicrobiales</taxon>
        <taxon>Rhizobiaceae</taxon>
        <taxon>Rhizobium/Agrobacterium group</taxon>
        <taxon>Agrobacterium</taxon>
        <taxon>Agrobacterium tumefaciens complex</taxon>
    </lineage>
</organism>